<organism>
    <name type="scientific">Branchiostoma floridae</name>
    <name type="common">Florida lancelet</name>
    <name type="synonym">Amphioxus</name>
    <dbReference type="NCBI Taxonomy" id="7739"/>
    <lineage>
        <taxon>Eukaryota</taxon>
        <taxon>Metazoa</taxon>
        <taxon>Chordata</taxon>
        <taxon>Cephalochordata</taxon>
        <taxon>Leptocardii</taxon>
        <taxon>Amphioxiformes</taxon>
        <taxon>Branchiostomatidae</taxon>
        <taxon>Branchiostoma</taxon>
    </lineage>
</organism>
<reference evidence="3" key="1">
    <citation type="journal article" date="2008" name="Nature">
        <title>The amphioxus genome and the evolution of the chordate karyotype.</title>
        <authorList>
            <consortium name="US DOE Joint Genome Institute (JGI-PGF)"/>
            <person name="Putnam N.H."/>
            <person name="Butts T."/>
            <person name="Ferrier D.E.K."/>
            <person name="Furlong R.F."/>
            <person name="Hellsten U."/>
            <person name="Kawashima T."/>
            <person name="Robinson-Rechavi M."/>
            <person name="Shoguchi E."/>
            <person name="Terry A."/>
            <person name="Yu J.-K."/>
            <person name="Benito-Gutierrez E.L."/>
            <person name="Dubchak I."/>
            <person name="Garcia-Fernandez J."/>
            <person name="Gibson-Brown J.J."/>
            <person name="Grigoriev I.V."/>
            <person name="Horton A.C."/>
            <person name="de Jong P.J."/>
            <person name="Jurka J."/>
            <person name="Kapitonov V.V."/>
            <person name="Kohara Y."/>
            <person name="Kuroki Y."/>
            <person name="Lindquist E."/>
            <person name="Lucas S."/>
            <person name="Osoegawa K."/>
            <person name="Pennacchio L.A."/>
            <person name="Salamov A.A."/>
            <person name="Satou Y."/>
            <person name="Sauka-Spengler T."/>
            <person name="Schmutz J."/>
            <person name="Shin-I T."/>
            <person name="Toyoda A."/>
            <person name="Bronner-Fraser M."/>
            <person name="Fujiyama A."/>
            <person name="Holland L.Z."/>
            <person name="Holland P.W.H."/>
            <person name="Satoh N."/>
            <person name="Rokhsar D.S."/>
        </authorList>
    </citation>
    <scope>NUCLEOTIDE SEQUENCE [LARGE SCALE GENOMIC DNA]</scope>
    <source>
        <strain evidence="3">S238N-H82</strain>
        <tissue evidence="3">Testes</tissue>
    </source>
</reference>
<keyword evidence="2" id="KW-0472">Membrane</keyword>
<dbReference type="InParanoid" id="C3Y762"/>
<dbReference type="AlphaFoldDB" id="C3Y762"/>
<gene>
    <name evidence="3" type="ORF">BRAFLDRAFT_82874</name>
</gene>
<evidence type="ECO:0000256" key="1">
    <source>
        <dbReference type="SAM" id="MobiDB-lite"/>
    </source>
</evidence>
<evidence type="ECO:0000256" key="2">
    <source>
        <dbReference type="SAM" id="Phobius"/>
    </source>
</evidence>
<feature type="region of interest" description="Disordered" evidence="1">
    <location>
        <begin position="1"/>
        <end position="20"/>
    </location>
</feature>
<dbReference type="EMBL" id="GG666489">
    <property type="protein sequence ID" value="EEN63690.1"/>
    <property type="molecule type" value="Genomic_DNA"/>
</dbReference>
<feature type="transmembrane region" description="Helical" evidence="2">
    <location>
        <begin position="148"/>
        <end position="167"/>
    </location>
</feature>
<feature type="region of interest" description="Disordered" evidence="1">
    <location>
        <begin position="319"/>
        <end position="346"/>
    </location>
</feature>
<sequence length="637" mass="68577">MTDHDDPAFVPIYDTPRSSYSVDDIDSQQAEDSGTFDARFDGANCTMGDWKHAGNENPPPKVYIPPPAYDNTYPEMYRPAGADDDPPPPPVAAHGVTLTIPVNATLSATNDGDTDSTSNRTYISSYGMTDRDYGKRGSALLLRRVAKASLAAGILALLGIACATLILTNQSHLENADVNLLKTQVIRLSFVHFSLHFNSNSLAHGVTLTIPVNATLSATNDGDTDSTSNRTYISSYGMTDRDYGKRGSALLLRRVAKASLAAGILALLGMACATLILTNQSHLENADVNLLKTQNTLDQLARKMSFSLASLVNLRQKAAGNHGHEHAHEHPHVNPMDHSSPSISPDTDAVEAKILDSLANMVDTKPDVTSVTEDYDYLPDDDWPMDDIDDLLDGADYGDVDSSTPEPEHAGALRGPPASCKDIQKTHDGLNNIFPFPGCTTPIQVYCHNMTRSPAEFLPLSHLKTLRMYHMATGHSTIQYEKVRVKFEGRKIVPVLSDLTFATFNKDQALPPCVLIGTCNPGQENTCCTVARADLSFTNPDLRVAGSHGIGPIGRPLSKPKSVPPRSMLFPNTPTLSMSCGGFRRDPTACKDITALPYLEQKCGGQGEGGDPAVDPYPPPLVGLGELDMIQSLLGGI</sequence>
<keyword evidence="2" id="KW-0812">Transmembrane</keyword>
<evidence type="ECO:0000313" key="3">
    <source>
        <dbReference type="EMBL" id="EEN63690.1"/>
    </source>
</evidence>
<protein>
    <submittedName>
        <fullName evidence="3">Uncharacterized protein</fullName>
    </submittedName>
</protein>
<accession>C3Y762</accession>
<proteinExistence type="predicted"/>
<feature type="compositionally biased region" description="Basic and acidic residues" evidence="1">
    <location>
        <begin position="322"/>
        <end position="332"/>
    </location>
</feature>
<feature type="transmembrane region" description="Helical" evidence="2">
    <location>
        <begin position="255"/>
        <end position="277"/>
    </location>
</feature>
<name>C3Y762_BRAFL</name>
<keyword evidence="2" id="KW-1133">Transmembrane helix</keyword>